<protein>
    <submittedName>
        <fullName evidence="1">Uncharacterized protein</fullName>
    </submittedName>
</protein>
<evidence type="ECO:0000313" key="1">
    <source>
        <dbReference type="EMBL" id="EOB15447.1"/>
    </source>
</evidence>
<dbReference type="VEuPathDB" id="MicrosporidiaDB:NBO_4g0075"/>
<reference evidence="1 2" key="1">
    <citation type="journal article" date="2013" name="BMC Genomics">
        <title>Comparative genomics of parasitic silkworm microsporidia reveal an association between genome expansion and host adaptation.</title>
        <authorList>
            <person name="Pan G."/>
            <person name="Xu J."/>
            <person name="Li T."/>
            <person name="Xia Q."/>
            <person name="Liu S.L."/>
            <person name="Zhang G."/>
            <person name="Li S."/>
            <person name="Li C."/>
            <person name="Liu H."/>
            <person name="Yang L."/>
            <person name="Liu T."/>
            <person name="Zhang X."/>
            <person name="Wu Z."/>
            <person name="Fan W."/>
            <person name="Dang X."/>
            <person name="Xiang H."/>
            <person name="Tao M."/>
            <person name="Li Y."/>
            <person name="Hu J."/>
            <person name="Li Z."/>
            <person name="Lin L."/>
            <person name="Luo J."/>
            <person name="Geng L."/>
            <person name="Wang L."/>
            <person name="Long M."/>
            <person name="Wan Y."/>
            <person name="He N."/>
            <person name="Zhang Z."/>
            <person name="Lu C."/>
            <person name="Keeling P.J."/>
            <person name="Wang J."/>
            <person name="Xiang Z."/>
            <person name="Zhou Z."/>
        </authorList>
    </citation>
    <scope>NUCLEOTIDE SEQUENCE [LARGE SCALE GENOMIC DNA]</scope>
    <source>
        <strain evidence="2">CQ1 / CVCC 102059</strain>
    </source>
</reference>
<organism evidence="1 2">
    <name type="scientific">Nosema bombycis (strain CQ1 / CVCC 102059)</name>
    <name type="common">Microsporidian parasite</name>
    <name type="synonym">Pebrine of silkworm</name>
    <dbReference type="NCBI Taxonomy" id="578461"/>
    <lineage>
        <taxon>Eukaryota</taxon>
        <taxon>Fungi</taxon>
        <taxon>Fungi incertae sedis</taxon>
        <taxon>Microsporidia</taxon>
        <taxon>Nosematidae</taxon>
        <taxon>Nosema</taxon>
    </lineage>
</organism>
<evidence type="ECO:0000313" key="2">
    <source>
        <dbReference type="Proteomes" id="UP000016927"/>
    </source>
</evidence>
<name>R0KZ34_NOSB1</name>
<dbReference type="AlphaFoldDB" id="R0KZ34"/>
<dbReference type="HOGENOM" id="CLU_1261844_0_0_1"/>
<sequence length="219" mass="25881">MEINDLTKYFFKVITNCVFLLRLNIDNKCRVDKYDSNTRIRTDDVFKTFEFAEHMVTNAIRKYECFRTIKCMLLMENNHLLISYDGKKAADLDHYIVYLSDDKNNKKIRGHLIDVKKYISTELIKFKSKRKTSKKTKKEIKLALEKLFLDILDLEIEPLVYELGKELCSGKNVESTFIAKNKKTKVNHIFNYYKISLNFILEILKSCIIHDLQIEGTDL</sequence>
<proteinExistence type="predicted"/>
<accession>R0KZ34</accession>
<keyword evidence="2" id="KW-1185">Reference proteome</keyword>
<dbReference type="EMBL" id="KB908912">
    <property type="protein sequence ID" value="EOB15447.1"/>
    <property type="molecule type" value="Genomic_DNA"/>
</dbReference>
<dbReference type="Proteomes" id="UP000016927">
    <property type="component" value="Unassembled WGS sequence"/>
</dbReference>
<gene>
    <name evidence="1" type="ORF">NBO_4g0075</name>
</gene>